<proteinExistence type="predicted"/>
<evidence type="ECO:0000313" key="2">
    <source>
        <dbReference type="Proteomes" id="UP001144280"/>
    </source>
</evidence>
<dbReference type="InterPro" id="IPR011044">
    <property type="entry name" value="Quino_amine_DH_bsu"/>
</dbReference>
<evidence type="ECO:0000313" key="1">
    <source>
        <dbReference type="EMBL" id="GLI02854.1"/>
    </source>
</evidence>
<sequence length="371" mass="40691">MDGHGSARQPTGTELPHRRPDLFFDKRHTSSAAASGWLAPSRLWVNVCAVRARLLAEFQLSSQTSMEWTGTGWLNTDAEAGLLRSFDTRLRPCCQIPVPDLDGDVHASAASDGSRFALVGVDGVTVINEAGRPLWHRPERIAAPYQRRQPSGHFDSQGRLWAYLPGRDDELAVLDPVDGSLIARTRLDTYQGAATFLNHPDGWHIGVTVAMGQDGTTSFWARLDGDRIHLRSVSGEILADIASTGDWYIDLPHRGDQIAVRDVADGTARISCFARDVPRFVHPVGYILNSAATLVTDEYLLVGVEPDDCDGDEQHLLLATDTLTHLATIDYPQPMFLNSITHAGGNGRWLTHNWTTGTSQLWSLPATNTAR</sequence>
<dbReference type="Proteomes" id="UP001144280">
    <property type="component" value="Unassembled WGS sequence"/>
</dbReference>
<comment type="caution">
    <text evidence="1">The sequence shown here is derived from an EMBL/GenBank/DDBJ whole genome shotgun (WGS) entry which is preliminary data.</text>
</comment>
<dbReference type="Gene3D" id="2.130.10.10">
    <property type="entry name" value="YVTN repeat-like/Quinoprotein amine dehydrogenase"/>
    <property type="match status" value="1"/>
</dbReference>
<organism evidence="1 2">
    <name type="scientific">Phytohabitans aurantiacus</name>
    <dbReference type="NCBI Taxonomy" id="3016789"/>
    <lineage>
        <taxon>Bacteria</taxon>
        <taxon>Bacillati</taxon>
        <taxon>Actinomycetota</taxon>
        <taxon>Actinomycetes</taxon>
        <taxon>Micromonosporales</taxon>
        <taxon>Micromonosporaceae</taxon>
    </lineage>
</organism>
<gene>
    <name evidence="1" type="ORF">Pa4123_81320</name>
</gene>
<dbReference type="InterPro" id="IPR015943">
    <property type="entry name" value="WD40/YVTN_repeat-like_dom_sf"/>
</dbReference>
<reference evidence="1" key="1">
    <citation type="submission" date="2022-12" db="EMBL/GenBank/DDBJ databases">
        <title>New Phytohabitans aurantiacus sp. RD004123 nov., an actinomycete isolated from soil.</title>
        <authorList>
            <person name="Triningsih D.W."/>
            <person name="Harunari E."/>
            <person name="Igarashi Y."/>
        </authorList>
    </citation>
    <scope>NUCLEOTIDE SEQUENCE</scope>
    <source>
        <strain evidence="1">RD004123</strain>
    </source>
</reference>
<keyword evidence="2" id="KW-1185">Reference proteome</keyword>
<dbReference type="SUPFAM" id="SSF50969">
    <property type="entry name" value="YVTN repeat-like/Quinoprotein amine dehydrogenase"/>
    <property type="match status" value="1"/>
</dbReference>
<accession>A0ABQ5R7W3</accession>
<name>A0ABQ5R7W3_9ACTN</name>
<dbReference type="EMBL" id="BSDI01000071">
    <property type="protein sequence ID" value="GLI02854.1"/>
    <property type="molecule type" value="Genomic_DNA"/>
</dbReference>
<protein>
    <submittedName>
        <fullName evidence="1">Uncharacterized protein</fullName>
    </submittedName>
</protein>